<reference evidence="6 7" key="1">
    <citation type="submission" date="2019-09" db="EMBL/GenBank/DDBJ databases">
        <title>Whole genome shotgun sequencing (WGS) of Ellagibacter isourolithinifaciens DSM 104140(T) and Adlercreutzia muris DSM 29508(T).</title>
        <authorList>
            <person name="Stoll D.A."/>
            <person name="Danylec N."/>
            <person name="Huch M."/>
        </authorList>
    </citation>
    <scope>NUCLEOTIDE SEQUENCE [LARGE SCALE GENOMIC DNA]</scope>
    <source>
        <strain evidence="6 7">DSM 104140</strain>
    </source>
</reference>
<dbReference type="Gene3D" id="3.40.190.290">
    <property type="match status" value="1"/>
</dbReference>
<dbReference type="Pfam" id="PF03466">
    <property type="entry name" value="LysR_substrate"/>
    <property type="match status" value="1"/>
</dbReference>
<organism evidence="6 7">
    <name type="scientific">Ellagibacter isourolithinifaciens</name>
    <dbReference type="NCBI Taxonomy" id="2137581"/>
    <lineage>
        <taxon>Bacteria</taxon>
        <taxon>Bacillati</taxon>
        <taxon>Actinomycetota</taxon>
        <taxon>Coriobacteriia</taxon>
        <taxon>Eggerthellales</taxon>
        <taxon>Eggerthellaceae</taxon>
        <taxon>Ellagibacter</taxon>
    </lineage>
</organism>
<evidence type="ECO:0000256" key="1">
    <source>
        <dbReference type="ARBA" id="ARBA00009437"/>
    </source>
</evidence>
<dbReference type="InterPro" id="IPR036388">
    <property type="entry name" value="WH-like_DNA-bd_sf"/>
</dbReference>
<comment type="caution">
    <text evidence="6">The sequence shown here is derived from an EMBL/GenBank/DDBJ whole genome shotgun (WGS) entry which is preliminary data.</text>
</comment>
<dbReference type="InterPro" id="IPR005119">
    <property type="entry name" value="LysR_subst-bd"/>
</dbReference>
<dbReference type="SUPFAM" id="SSF53850">
    <property type="entry name" value="Periplasmic binding protein-like II"/>
    <property type="match status" value="1"/>
</dbReference>
<dbReference type="PANTHER" id="PTHR30346:SF0">
    <property type="entry name" value="HCA OPERON TRANSCRIPTIONAL ACTIVATOR HCAR"/>
    <property type="match status" value="1"/>
</dbReference>
<evidence type="ECO:0000259" key="5">
    <source>
        <dbReference type="PROSITE" id="PS50931"/>
    </source>
</evidence>
<dbReference type="InterPro" id="IPR000847">
    <property type="entry name" value="LysR_HTH_N"/>
</dbReference>
<keyword evidence="7" id="KW-1185">Reference proteome</keyword>
<dbReference type="Pfam" id="PF00126">
    <property type="entry name" value="HTH_1"/>
    <property type="match status" value="1"/>
</dbReference>
<evidence type="ECO:0000256" key="4">
    <source>
        <dbReference type="ARBA" id="ARBA00023163"/>
    </source>
</evidence>
<dbReference type="GeneID" id="98657953"/>
<evidence type="ECO:0000256" key="3">
    <source>
        <dbReference type="ARBA" id="ARBA00023125"/>
    </source>
</evidence>
<accession>A0A6N6NNV7</accession>
<dbReference type="CDD" id="cd05466">
    <property type="entry name" value="PBP2_LTTR_substrate"/>
    <property type="match status" value="1"/>
</dbReference>
<name>A0A6N6NNV7_9ACTN</name>
<protein>
    <submittedName>
        <fullName evidence="6">LysR family transcriptional regulator</fullName>
    </submittedName>
</protein>
<feature type="domain" description="HTH lysR-type" evidence="5">
    <location>
        <begin position="1"/>
        <end position="58"/>
    </location>
</feature>
<keyword evidence="2" id="KW-0805">Transcription regulation</keyword>
<dbReference type="Gene3D" id="1.10.10.10">
    <property type="entry name" value="Winged helix-like DNA-binding domain superfamily/Winged helix DNA-binding domain"/>
    <property type="match status" value="1"/>
</dbReference>
<dbReference type="EMBL" id="WAJR01000011">
    <property type="protein sequence ID" value="KAB1640541.1"/>
    <property type="molecule type" value="Genomic_DNA"/>
</dbReference>
<dbReference type="Proteomes" id="UP000468668">
    <property type="component" value="Unassembled WGS sequence"/>
</dbReference>
<dbReference type="AlphaFoldDB" id="A0A6N6NNV7"/>
<evidence type="ECO:0000313" key="6">
    <source>
        <dbReference type="EMBL" id="KAB1640541.1"/>
    </source>
</evidence>
<comment type="similarity">
    <text evidence="1">Belongs to the LysR transcriptional regulatory family.</text>
</comment>
<keyword evidence="3" id="KW-0238">DNA-binding</keyword>
<dbReference type="PROSITE" id="PS50931">
    <property type="entry name" value="HTH_LYSR"/>
    <property type="match status" value="1"/>
</dbReference>
<dbReference type="GO" id="GO:0032993">
    <property type="term" value="C:protein-DNA complex"/>
    <property type="evidence" value="ECO:0007669"/>
    <property type="project" value="TreeGrafter"/>
</dbReference>
<dbReference type="OrthoDB" id="3176554at2"/>
<dbReference type="GO" id="GO:0003677">
    <property type="term" value="F:DNA binding"/>
    <property type="evidence" value="ECO:0007669"/>
    <property type="project" value="UniProtKB-KW"/>
</dbReference>
<dbReference type="InterPro" id="IPR036390">
    <property type="entry name" value="WH_DNA-bd_sf"/>
</dbReference>
<dbReference type="GO" id="GO:0003700">
    <property type="term" value="F:DNA-binding transcription factor activity"/>
    <property type="evidence" value="ECO:0007669"/>
    <property type="project" value="InterPro"/>
</dbReference>
<dbReference type="SUPFAM" id="SSF46785">
    <property type="entry name" value="Winged helix' DNA-binding domain"/>
    <property type="match status" value="1"/>
</dbReference>
<evidence type="ECO:0000256" key="2">
    <source>
        <dbReference type="ARBA" id="ARBA00023015"/>
    </source>
</evidence>
<gene>
    <name evidence="6" type="ORF">F8C90_05980</name>
</gene>
<evidence type="ECO:0000313" key="7">
    <source>
        <dbReference type="Proteomes" id="UP000468668"/>
    </source>
</evidence>
<proteinExistence type="inferred from homology"/>
<keyword evidence="4" id="KW-0804">Transcription</keyword>
<dbReference type="RefSeq" id="WP_158049547.1">
    <property type="nucleotide sequence ID" value="NZ_WAJR01000011.1"/>
</dbReference>
<sequence>METQQLEFVLAVMKTGSFTQAAKRCFTSRQNIAHAVKSVEREFGVELFWREGKNLKLTDDGKAFSEKAQAAINLLDDMHDIANENRRSLQPIGVIVSTALLSALPADASGVFFDYPGGIRISESGYQDCVESVCAGLADGAFVVGMNRNFNMCDSLRIATIPVYAWTARSSSLATEKALKLEMLGGQRLLLVSDDKLQYGSLMQSLQNSGIHNVRFSTINGVELAEKIVGADEGIGLVSEVFAQCVPEGTVAIPLDNPCLSWQVYALYQASAKSAQRFLALARNLKSRMSSPSLD</sequence>
<dbReference type="PANTHER" id="PTHR30346">
    <property type="entry name" value="TRANSCRIPTIONAL DUAL REGULATOR HCAR-RELATED"/>
    <property type="match status" value="1"/>
</dbReference>